<protein>
    <submittedName>
        <fullName evidence="2">Uncharacterized protein</fullName>
    </submittedName>
</protein>
<accession>A0A177WFR8</accession>
<evidence type="ECO:0000313" key="3">
    <source>
        <dbReference type="Proteomes" id="UP000077115"/>
    </source>
</evidence>
<evidence type="ECO:0000256" key="1">
    <source>
        <dbReference type="SAM" id="SignalP"/>
    </source>
</evidence>
<gene>
    <name evidence="2" type="ORF">BDEG_22511</name>
</gene>
<dbReference type="Proteomes" id="UP000077115">
    <property type="component" value="Unassembled WGS sequence"/>
</dbReference>
<dbReference type="EMBL" id="DS022301">
    <property type="protein sequence ID" value="OAJ38602.1"/>
    <property type="molecule type" value="Genomic_DNA"/>
</dbReference>
<dbReference type="VEuPathDB" id="FungiDB:BDEG_22511"/>
<proteinExistence type="predicted"/>
<feature type="signal peptide" evidence="1">
    <location>
        <begin position="1"/>
        <end position="20"/>
    </location>
</feature>
<organism evidence="2 3">
    <name type="scientific">Batrachochytrium dendrobatidis (strain JEL423)</name>
    <dbReference type="NCBI Taxonomy" id="403673"/>
    <lineage>
        <taxon>Eukaryota</taxon>
        <taxon>Fungi</taxon>
        <taxon>Fungi incertae sedis</taxon>
        <taxon>Chytridiomycota</taxon>
        <taxon>Chytridiomycota incertae sedis</taxon>
        <taxon>Chytridiomycetes</taxon>
        <taxon>Rhizophydiales</taxon>
        <taxon>Rhizophydiales incertae sedis</taxon>
        <taxon>Batrachochytrium</taxon>
    </lineage>
</organism>
<feature type="chain" id="PRO_5008077604" evidence="1">
    <location>
        <begin position="21"/>
        <end position="127"/>
    </location>
</feature>
<reference evidence="2 3" key="1">
    <citation type="submission" date="2006-10" db="EMBL/GenBank/DDBJ databases">
        <title>The Genome Sequence of Batrachochytrium dendrobatidis JEL423.</title>
        <authorList>
            <consortium name="The Broad Institute Genome Sequencing Platform"/>
            <person name="Birren B."/>
            <person name="Lander E."/>
            <person name="Galagan J."/>
            <person name="Cuomo C."/>
            <person name="Devon K."/>
            <person name="Jaffe D."/>
            <person name="Butler J."/>
            <person name="Alvarez P."/>
            <person name="Gnerre S."/>
            <person name="Grabherr M."/>
            <person name="Kleber M."/>
            <person name="Mauceli E."/>
            <person name="Brockman W."/>
            <person name="Young S."/>
            <person name="LaButti K."/>
            <person name="Sykes S."/>
            <person name="DeCaprio D."/>
            <person name="Crawford M."/>
            <person name="Koehrsen M."/>
            <person name="Engels R."/>
            <person name="Montgomery P."/>
            <person name="Pearson M."/>
            <person name="Howarth C."/>
            <person name="Larson L."/>
            <person name="White J."/>
            <person name="O'Leary S."/>
            <person name="Kodira C."/>
            <person name="Zeng Q."/>
            <person name="Yandava C."/>
            <person name="Alvarado L."/>
            <person name="Longcore J."/>
            <person name="James T."/>
        </authorList>
    </citation>
    <scope>NUCLEOTIDE SEQUENCE [LARGE SCALE GENOMIC DNA]</scope>
    <source>
        <strain evidence="2 3">JEL423</strain>
    </source>
</reference>
<dbReference type="AlphaFoldDB" id="A0A177WFR8"/>
<reference evidence="2 3" key="2">
    <citation type="submission" date="2016-05" db="EMBL/GenBank/DDBJ databases">
        <title>Lineage-specific infection strategies underlie the spectrum of fungal disease in amphibians.</title>
        <authorList>
            <person name="Cuomo C.A."/>
            <person name="Farrer R.A."/>
            <person name="James T."/>
            <person name="Longcore J."/>
            <person name="Birren B."/>
        </authorList>
    </citation>
    <scope>NUCLEOTIDE SEQUENCE [LARGE SCALE GENOMIC DNA]</scope>
    <source>
        <strain evidence="2 3">JEL423</strain>
    </source>
</reference>
<keyword evidence="1" id="KW-0732">Signal</keyword>
<name>A0A177WFR8_BATDL</name>
<sequence>MNAFKTKSLQTMSLLACSLCLQTYNQHIHWIRIMVNAEPQTADDIIMDDAHMIGNQTIGAVSDAVSSHRKSCYRMFKVELKTVQLNVQLSHNFPATKNTALELKVYINNTYGGIDVIDFQVHDIGVE</sequence>
<evidence type="ECO:0000313" key="2">
    <source>
        <dbReference type="EMBL" id="OAJ38602.1"/>
    </source>
</evidence>